<organism evidence="1">
    <name type="scientific">Siphoviridae sp. ctxzZ3</name>
    <dbReference type="NCBI Taxonomy" id="2826523"/>
    <lineage>
        <taxon>Viruses</taxon>
        <taxon>Duplodnaviria</taxon>
        <taxon>Heunggongvirae</taxon>
        <taxon>Uroviricota</taxon>
        <taxon>Caudoviricetes</taxon>
    </lineage>
</organism>
<evidence type="ECO:0000313" key="1">
    <source>
        <dbReference type="EMBL" id="DAD92930.1"/>
    </source>
</evidence>
<accession>A0A8S5NF64</accession>
<reference evidence="1" key="1">
    <citation type="journal article" date="2021" name="Proc. Natl. Acad. Sci. U.S.A.">
        <title>A Catalog of Tens of Thousands of Viruses from Human Metagenomes Reveals Hidden Associations with Chronic Diseases.</title>
        <authorList>
            <person name="Tisza M.J."/>
            <person name="Buck C.B."/>
        </authorList>
    </citation>
    <scope>NUCLEOTIDE SEQUENCE</scope>
    <source>
        <strain evidence="1">CtxzZ3</strain>
    </source>
</reference>
<protein>
    <submittedName>
        <fullName evidence="1">Putative tRNA pseudouridine synthase B-Protein complex, Box H/ACA, snoRNP.95A</fullName>
    </submittedName>
</protein>
<dbReference type="EMBL" id="BK015148">
    <property type="protein sequence ID" value="DAD92930.1"/>
    <property type="molecule type" value="Genomic_DNA"/>
</dbReference>
<sequence>MSKYTEAISSIYFTMHNRVKPKTLGHCEDENLEVLEELVDRATPKKPEEKLIDVYCGEIPSEKELHYYCQNCNEWVGDEWFKYNFCPCCGQAVDWGEKNDEIK</sequence>
<proteinExistence type="predicted"/>
<name>A0A8S5NF64_9CAUD</name>